<dbReference type="PANTHER" id="PTHR30050:SF4">
    <property type="entry name" value="ATP-BINDING PROTEIN RV3427C IN INSERTION SEQUENCE-RELATED"/>
    <property type="match status" value="1"/>
</dbReference>
<dbReference type="CDD" id="cd00009">
    <property type="entry name" value="AAA"/>
    <property type="match status" value="1"/>
</dbReference>
<name>A0A084T0W3_9BACT</name>
<dbReference type="AlphaFoldDB" id="A0A084T0W3"/>
<evidence type="ECO:0000256" key="1">
    <source>
        <dbReference type="SAM" id="MobiDB-lite"/>
    </source>
</evidence>
<dbReference type="Gene3D" id="3.40.50.300">
    <property type="entry name" value="P-loop containing nucleotide triphosphate hydrolases"/>
    <property type="match status" value="1"/>
</dbReference>
<evidence type="ECO:0000313" key="3">
    <source>
        <dbReference type="EMBL" id="KFA94348.1"/>
    </source>
</evidence>
<dbReference type="InterPro" id="IPR003593">
    <property type="entry name" value="AAA+_ATPase"/>
</dbReference>
<dbReference type="GO" id="GO:0006260">
    <property type="term" value="P:DNA replication"/>
    <property type="evidence" value="ECO:0007669"/>
    <property type="project" value="TreeGrafter"/>
</dbReference>
<evidence type="ECO:0000259" key="2">
    <source>
        <dbReference type="SMART" id="SM00382"/>
    </source>
</evidence>
<dbReference type="Proteomes" id="UP000028547">
    <property type="component" value="Unassembled WGS sequence"/>
</dbReference>
<feature type="compositionally biased region" description="Basic and acidic residues" evidence="1">
    <location>
        <begin position="288"/>
        <end position="301"/>
    </location>
</feature>
<feature type="region of interest" description="Disordered" evidence="1">
    <location>
        <begin position="288"/>
        <end position="315"/>
    </location>
</feature>
<dbReference type="GO" id="GO:0005524">
    <property type="term" value="F:ATP binding"/>
    <property type="evidence" value="ECO:0007669"/>
    <property type="project" value="InterPro"/>
</dbReference>
<dbReference type="Pfam" id="PF01695">
    <property type="entry name" value="IstB_IS21"/>
    <property type="match status" value="1"/>
</dbReference>
<dbReference type="InterPro" id="IPR002611">
    <property type="entry name" value="IstB_ATP-bd"/>
</dbReference>
<protein>
    <submittedName>
        <fullName evidence="3">DNA replication protein</fullName>
    </submittedName>
</protein>
<dbReference type="SUPFAM" id="SSF52540">
    <property type="entry name" value="P-loop containing nucleoside triphosphate hydrolases"/>
    <property type="match status" value="1"/>
</dbReference>
<dbReference type="InterPro" id="IPR027417">
    <property type="entry name" value="P-loop_NTPase"/>
</dbReference>
<accession>A0A084T0W3</accession>
<organism evidence="3 4">
    <name type="scientific">Archangium violaceum Cb vi76</name>
    <dbReference type="NCBI Taxonomy" id="1406225"/>
    <lineage>
        <taxon>Bacteria</taxon>
        <taxon>Pseudomonadati</taxon>
        <taxon>Myxococcota</taxon>
        <taxon>Myxococcia</taxon>
        <taxon>Myxococcales</taxon>
        <taxon>Cystobacterineae</taxon>
        <taxon>Archangiaceae</taxon>
        <taxon>Archangium</taxon>
    </lineage>
</organism>
<gene>
    <name evidence="3" type="ORF">Q664_03395</name>
</gene>
<dbReference type="SMART" id="SM00382">
    <property type="entry name" value="AAA"/>
    <property type="match status" value="1"/>
</dbReference>
<dbReference type="EMBL" id="JPMI01000017">
    <property type="protein sequence ID" value="KFA94348.1"/>
    <property type="molecule type" value="Genomic_DNA"/>
</dbReference>
<dbReference type="PANTHER" id="PTHR30050">
    <property type="entry name" value="CHROMOSOMAL REPLICATION INITIATOR PROTEIN DNAA"/>
    <property type="match status" value="1"/>
</dbReference>
<reference evidence="3 4" key="1">
    <citation type="submission" date="2014-07" db="EMBL/GenBank/DDBJ databases">
        <title>Draft Genome Sequence of Gephyronic Acid Producer, Cystobacter violaceus Strain Cb vi76.</title>
        <authorList>
            <person name="Stevens D.C."/>
            <person name="Young J."/>
            <person name="Carmichael R."/>
            <person name="Tan J."/>
            <person name="Taylor R.E."/>
        </authorList>
    </citation>
    <scope>NUCLEOTIDE SEQUENCE [LARGE SCALE GENOMIC DNA]</scope>
    <source>
        <strain evidence="3 4">Cb vi76</strain>
    </source>
</reference>
<evidence type="ECO:0000313" key="4">
    <source>
        <dbReference type="Proteomes" id="UP000028547"/>
    </source>
</evidence>
<feature type="domain" description="AAA+ ATPase" evidence="2">
    <location>
        <begin position="125"/>
        <end position="278"/>
    </location>
</feature>
<dbReference type="RefSeq" id="WP_043389785.1">
    <property type="nucleotide sequence ID" value="NZ_JPMI01000017.1"/>
</dbReference>
<comment type="caution">
    <text evidence="3">The sequence shown here is derived from an EMBL/GenBank/DDBJ whole genome shotgun (WGS) entry which is preliminary data.</text>
</comment>
<sequence>MGIKASGEVCGECGGRTYLIERRGDRANARVCTCSARCGLCEGRGYAYETREETFSAKVGPKRYEVLVPCVCQHRARRMEHFNQVGLPGVVAHSNFENYRAFNEAQDRARNLAMHFAHHYSKGGVNKGFVLSGPVGTGKTHLLAATLKHLVLEVGLEARYVEISLLYATIRRGFQEGKSGGEIIGPLSDVEVLAIDELGKGRGSQFEMETLDELIARRYNAGRTTLFATNYSLEPERKSVRTAAPSGYRTTEDAKSAARDVELLRERVGERIYSRLCEMCGFVELPKETPDQRRMRQELDVRPGPPPGGMRGPGR</sequence>
<proteinExistence type="predicted"/>